<gene>
    <name evidence="1" type="ORF">HMPREF9442_02140</name>
</gene>
<organism evidence="1 2">
    <name type="scientific">Paraprevotella xylaniphila YIT 11841</name>
    <dbReference type="NCBI Taxonomy" id="762982"/>
    <lineage>
        <taxon>Bacteria</taxon>
        <taxon>Pseudomonadati</taxon>
        <taxon>Bacteroidota</taxon>
        <taxon>Bacteroidia</taxon>
        <taxon>Bacteroidales</taxon>
        <taxon>Prevotellaceae</taxon>
        <taxon>Paraprevotella</taxon>
    </lineage>
</organism>
<dbReference type="HOGENOM" id="CLU_145231_0_0_10"/>
<protein>
    <submittedName>
        <fullName evidence="1">Conserved domain protein</fullName>
    </submittedName>
</protein>
<evidence type="ECO:0000313" key="1">
    <source>
        <dbReference type="EMBL" id="EGG52695.1"/>
    </source>
</evidence>
<comment type="caution">
    <text evidence="1">The sequence shown here is derived from an EMBL/GenBank/DDBJ whole genome shotgun (WGS) entry which is preliminary data.</text>
</comment>
<dbReference type="Proteomes" id="UP000005546">
    <property type="component" value="Unassembled WGS sequence"/>
</dbReference>
<evidence type="ECO:0000313" key="2">
    <source>
        <dbReference type="Proteomes" id="UP000005546"/>
    </source>
</evidence>
<dbReference type="STRING" id="762982.HMPREF9442_02140"/>
<accession>F3QVB4</accession>
<dbReference type="EMBL" id="AFBR01000065">
    <property type="protein sequence ID" value="EGG52695.1"/>
    <property type="molecule type" value="Genomic_DNA"/>
</dbReference>
<proteinExistence type="predicted"/>
<dbReference type="Pfam" id="PF20558">
    <property type="entry name" value="DUF6769"/>
    <property type="match status" value="1"/>
</dbReference>
<keyword evidence="2" id="KW-1185">Reference proteome</keyword>
<sequence>MHAKLLCAWHFSPIFAPTKTRITETMKKQLHAIILLWLCMLVQAVSVFPHHHHAEALCLGHDMETARPAKGTHACGSECITHFHLTMPSSGSHVSYKKNVSRPSCLLRTSYDFPVIHGPQTSKGTYQTDRTDLYLSLPVGGKGLRAPPLA</sequence>
<name>F3QVB4_9BACT</name>
<reference evidence="1 2" key="1">
    <citation type="submission" date="2011-02" db="EMBL/GenBank/DDBJ databases">
        <authorList>
            <person name="Weinstock G."/>
            <person name="Sodergren E."/>
            <person name="Clifton S."/>
            <person name="Fulton L."/>
            <person name="Fulton B."/>
            <person name="Courtney L."/>
            <person name="Fronick C."/>
            <person name="Harrison M."/>
            <person name="Strong C."/>
            <person name="Farmer C."/>
            <person name="Delahaunty K."/>
            <person name="Markovic C."/>
            <person name="Hall O."/>
            <person name="Minx P."/>
            <person name="Tomlinson C."/>
            <person name="Mitreva M."/>
            <person name="Hou S."/>
            <person name="Chen J."/>
            <person name="Wollam A."/>
            <person name="Pepin K.H."/>
            <person name="Johnson M."/>
            <person name="Bhonagiri V."/>
            <person name="Zhang X."/>
            <person name="Suruliraj S."/>
            <person name="Warren W."/>
            <person name="Chinwalla A."/>
            <person name="Mardis E.R."/>
            <person name="Wilson R.K."/>
        </authorList>
    </citation>
    <scope>NUCLEOTIDE SEQUENCE [LARGE SCALE GENOMIC DNA]</scope>
    <source>
        <strain evidence="1 2">YIT 11841</strain>
    </source>
</reference>
<dbReference type="InterPro" id="IPR046660">
    <property type="entry name" value="DUF6769"/>
</dbReference>
<dbReference type="AlphaFoldDB" id="F3QVB4"/>